<dbReference type="InterPro" id="IPR011990">
    <property type="entry name" value="TPR-like_helical_dom_sf"/>
</dbReference>
<dbReference type="PANTHER" id="PTHR16091">
    <property type="entry name" value="TTC17 PROTEIN"/>
    <property type="match status" value="1"/>
</dbReference>
<evidence type="ECO:0000256" key="4">
    <source>
        <dbReference type="SAM" id="Coils"/>
    </source>
</evidence>
<evidence type="ECO:0008006" key="9">
    <source>
        <dbReference type="Google" id="ProtNLM"/>
    </source>
</evidence>
<keyword evidence="1" id="KW-0677">Repeat</keyword>
<dbReference type="SMART" id="SM00028">
    <property type="entry name" value="TPR"/>
    <property type="match status" value="3"/>
</dbReference>
<dbReference type="Pfam" id="PF07719">
    <property type="entry name" value="TPR_2"/>
    <property type="match status" value="1"/>
</dbReference>
<evidence type="ECO:0000256" key="3">
    <source>
        <dbReference type="PROSITE-ProRule" id="PRU00339"/>
    </source>
</evidence>
<dbReference type="AlphaFoldDB" id="A0AAD9JSI4"/>
<dbReference type="SUPFAM" id="SSF48452">
    <property type="entry name" value="TPR-like"/>
    <property type="match status" value="1"/>
</dbReference>
<feature type="compositionally biased region" description="Basic and acidic residues" evidence="5">
    <location>
        <begin position="90"/>
        <end position="101"/>
    </location>
</feature>
<keyword evidence="6" id="KW-1133">Transmembrane helix</keyword>
<feature type="transmembrane region" description="Helical" evidence="6">
    <location>
        <begin position="338"/>
        <end position="358"/>
    </location>
</feature>
<protein>
    <recommendedName>
        <fullName evidence="9">Tetratricopeptide repeat protein 17</fullName>
    </recommendedName>
</protein>
<keyword evidence="8" id="KW-1185">Reference proteome</keyword>
<keyword evidence="2 3" id="KW-0802">TPR repeat</keyword>
<keyword evidence="6" id="KW-0472">Membrane</keyword>
<dbReference type="Gene3D" id="1.25.40.10">
    <property type="entry name" value="Tetratricopeptide repeat domain"/>
    <property type="match status" value="1"/>
</dbReference>
<dbReference type="InterPro" id="IPR013105">
    <property type="entry name" value="TPR_2"/>
</dbReference>
<sequence length="405" mass="45401">MACDLPCISYMALYIVSMHIINSNSRTSTHWKLNSENGKVQTAMAAGGEGDLDGSLEDPLMSILATRATFGNGEWRLDASQVCSENCQTKERRQNKAKDLDSADPQNSSNKILVKRKPTVYSSNKKLNTTNKTGSNKTDSGSSSKKGPVLTCGKPVNFTQFDHLKGIADRDSHPSFPEPEVAHIFKKKTKSGSQEVNLNELEKKLRKAKKEKPKSAQVYNQIGNFWRIRGNTQRSIECFRKALSLSPNNSDVLLNLARVLFNLQFLHDAIELTQQSLAMQSPDQNSWLQHFTLGEIYKALGSYSDASLHFRHTLDLNPDFQPAIAHLREMEISPDGTVTYYTLFIILLLVLGVLCGILTSMDGTFEELGESIKTQRHFNRAMAMRSIKLGINHKVIRMRKQGYNT</sequence>
<dbReference type="Proteomes" id="UP001208570">
    <property type="component" value="Unassembled WGS sequence"/>
</dbReference>
<dbReference type="EMBL" id="JAODUP010000172">
    <property type="protein sequence ID" value="KAK2158354.1"/>
    <property type="molecule type" value="Genomic_DNA"/>
</dbReference>
<evidence type="ECO:0000256" key="1">
    <source>
        <dbReference type="ARBA" id="ARBA00022737"/>
    </source>
</evidence>
<dbReference type="GO" id="GO:0030041">
    <property type="term" value="P:actin filament polymerization"/>
    <property type="evidence" value="ECO:0007669"/>
    <property type="project" value="TreeGrafter"/>
</dbReference>
<evidence type="ECO:0000256" key="6">
    <source>
        <dbReference type="SAM" id="Phobius"/>
    </source>
</evidence>
<feature type="repeat" description="TPR" evidence="3">
    <location>
        <begin position="216"/>
        <end position="249"/>
    </location>
</feature>
<dbReference type="PROSITE" id="PS50005">
    <property type="entry name" value="TPR"/>
    <property type="match status" value="2"/>
</dbReference>
<dbReference type="GO" id="GO:0015629">
    <property type="term" value="C:actin cytoskeleton"/>
    <property type="evidence" value="ECO:0007669"/>
    <property type="project" value="TreeGrafter"/>
</dbReference>
<proteinExistence type="predicted"/>
<name>A0AAD9JSI4_9ANNE</name>
<evidence type="ECO:0000256" key="5">
    <source>
        <dbReference type="SAM" id="MobiDB-lite"/>
    </source>
</evidence>
<evidence type="ECO:0000313" key="8">
    <source>
        <dbReference type="Proteomes" id="UP001208570"/>
    </source>
</evidence>
<feature type="coiled-coil region" evidence="4">
    <location>
        <begin position="191"/>
        <end position="218"/>
    </location>
</feature>
<evidence type="ECO:0000256" key="2">
    <source>
        <dbReference type="ARBA" id="ARBA00022803"/>
    </source>
</evidence>
<accession>A0AAD9JSI4</accession>
<feature type="region of interest" description="Disordered" evidence="5">
    <location>
        <begin position="90"/>
        <end position="151"/>
    </location>
</feature>
<dbReference type="InterPro" id="IPR052630">
    <property type="entry name" value="TTC17"/>
</dbReference>
<reference evidence="7" key="1">
    <citation type="journal article" date="2023" name="Mol. Biol. Evol.">
        <title>Third-Generation Sequencing Reveals the Adaptive Role of the Epigenome in Three Deep-Sea Polychaetes.</title>
        <authorList>
            <person name="Perez M."/>
            <person name="Aroh O."/>
            <person name="Sun Y."/>
            <person name="Lan Y."/>
            <person name="Juniper S.K."/>
            <person name="Young C.R."/>
            <person name="Angers B."/>
            <person name="Qian P.Y."/>
        </authorList>
    </citation>
    <scope>NUCLEOTIDE SEQUENCE</scope>
    <source>
        <strain evidence="7">P08H-3</strain>
    </source>
</reference>
<dbReference type="GO" id="GO:0005737">
    <property type="term" value="C:cytoplasm"/>
    <property type="evidence" value="ECO:0007669"/>
    <property type="project" value="TreeGrafter"/>
</dbReference>
<dbReference type="PANTHER" id="PTHR16091:SF3">
    <property type="entry name" value="TETRATRICOPEPTIDE REPEAT PROTEIN 17"/>
    <property type="match status" value="1"/>
</dbReference>
<evidence type="ECO:0000313" key="7">
    <source>
        <dbReference type="EMBL" id="KAK2158354.1"/>
    </source>
</evidence>
<feature type="repeat" description="TPR" evidence="3">
    <location>
        <begin position="287"/>
        <end position="320"/>
    </location>
</feature>
<comment type="caution">
    <text evidence="7">The sequence shown here is derived from an EMBL/GenBank/DDBJ whole genome shotgun (WGS) entry which is preliminary data.</text>
</comment>
<feature type="compositionally biased region" description="Polar residues" evidence="5">
    <location>
        <begin position="120"/>
        <end position="145"/>
    </location>
</feature>
<gene>
    <name evidence="7" type="ORF">LSH36_172g03003</name>
</gene>
<keyword evidence="6" id="KW-0812">Transmembrane</keyword>
<dbReference type="InterPro" id="IPR019734">
    <property type="entry name" value="TPR_rpt"/>
</dbReference>
<organism evidence="7 8">
    <name type="scientific">Paralvinella palmiformis</name>
    <dbReference type="NCBI Taxonomy" id="53620"/>
    <lineage>
        <taxon>Eukaryota</taxon>
        <taxon>Metazoa</taxon>
        <taxon>Spiralia</taxon>
        <taxon>Lophotrochozoa</taxon>
        <taxon>Annelida</taxon>
        <taxon>Polychaeta</taxon>
        <taxon>Sedentaria</taxon>
        <taxon>Canalipalpata</taxon>
        <taxon>Terebellida</taxon>
        <taxon>Terebelliformia</taxon>
        <taxon>Alvinellidae</taxon>
        <taxon>Paralvinella</taxon>
    </lineage>
</organism>
<keyword evidence="4" id="KW-0175">Coiled coil</keyword>